<dbReference type="PROSITE" id="PS50987">
    <property type="entry name" value="HTH_ARSR_2"/>
    <property type="match status" value="1"/>
</dbReference>
<keyword evidence="1" id="KW-0805">Transcription regulation</keyword>
<dbReference type="InterPro" id="IPR051081">
    <property type="entry name" value="HTH_MetalResp_TranReg"/>
</dbReference>
<dbReference type="InterPro" id="IPR036390">
    <property type="entry name" value="WH_DNA-bd_sf"/>
</dbReference>
<dbReference type="Proteomes" id="UP000609874">
    <property type="component" value="Unassembled WGS sequence"/>
</dbReference>
<gene>
    <name evidence="5" type="ORF">H9639_01245</name>
</gene>
<comment type="caution">
    <text evidence="5">The sequence shown here is derived from an EMBL/GenBank/DDBJ whole genome shotgun (WGS) entry which is preliminary data.</text>
</comment>
<dbReference type="SMART" id="SM00418">
    <property type="entry name" value="HTH_ARSR"/>
    <property type="match status" value="1"/>
</dbReference>
<accession>A0ABR8UN03</accession>
<dbReference type="InterPro" id="IPR018334">
    <property type="entry name" value="ArsR_HTH"/>
</dbReference>
<evidence type="ECO:0000313" key="6">
    <source>
        <dbReference type="Proteomes" id="UP000609874"/>
    </source>
</evidence>
<evidence type="ECO:0000313" key="5">
    <source>
        <dbReference type="EMBL" id="MBD7993925.1"/>
    </source>
</evidence>
<evidence type="ECO:0000256" key="1">
    <source>
        <dbReference type="ARBA" id="ARBA00023015"/>
    </source>
</evidence>
<dbReference type="Gene3D" id="1.10.10.10">
    <property type="entry name" value="Winged helix-like DNA-binding domain superfamily/Winged helix DNA-binding domain"/>
    <property type="match status" value="1"/>
</dbReference>
<proteinExistence type="predicted"/>
<dbReference type="PANTHER" id="PTHR33154">
    <property type="entry name" value="TRANSCRIPTIONAL REGULATOR, ARSR FAMILY"/>
    <property type="match status" value="1"/>
</dbReference>
<name>A0ABR8UN03_9MICC</name>
<sequence length="114" mass="12439">MSIDQVIQFFDVPVPPLTQEPLSGDLASGTAKKFKALGDPARLRLFNLIACHPRGESCVCDLAAAVELSQPTVSHHLKVLREAGLLECERRGNWVFYRVIPSALALLSALLLSE</sequence>
<dbReference type="SUPFAM" id="SSF46785">
    <property type="entry name" value="Winged helix' DNA-binding domain"/>
    <property type="match status" value="1"/>
</dbReference>
<dbReference type="PANTHER" id="PTHR33154:SF18">
    <property type="entry name" value="ARSENICAL RESISTANCE OPERON REPRESSOR"/>
    <property type="match status" value="1"/>
</dbReference>
<dbReference type="PRINTS" id="PR00778">
    <property type="entry name" value="HTHARSR"/>
</dbReference>
<evidence type="ECO:0000256" key="2">
    <source>
        <dbReference type="ARBA" id="ARBA00023125"/>
    </source>
</evidence>
<dbReference type="InterPro" id="IPR036388">
    <property type="entry name" value="WH-like_DNA-bd_sf"/>
</dbReference>
<evidence type="ECO:0000259" key="4">
    <source>
        <dbReference type="PROSITE" id="PS50987"/>
    </source>
</evidence>
<keyword evidence="3" id="KW-0804">Transcription</keyword>
<dbReference type="PROSITE" id="PS00846">
    <property type="entry name" value="HTH_ARSR_1"/>
    <property type="match status" value="1"/>
</dbReference>
<dbReference type="EMBL" id="JACSQD010000001">
    <property type="protein sequence ID" value="MBD7993925.1"/>
    <property type="molecule type" value="Genomic_DNA"/>
</dbReference>
<dbReference type="RefSeq" id="WP_191806331.1">
    <property type="nucleotide sequence ID" value="NZ_JACSQD010000001.1"/>
</dbReference>
<dbReference type="InterPro" id="IPR011991">
    <property type="entry name" value="ArsR-like_HTH"/>
</dbReference>
<organism evidence="5 6">
    <name type="scientific">Arthrobacter gallicola</name>
    <dbReference type="NCBI Taxonomy" id="2762225"/>
    <lineage>
        <taxon>Bacteria</taxon>
        <taxon>Bacillati</taxon>
        <taxon>Actinomycetota</taxon>
        <taxon>Actinomycetes</taxon>
        <taxon>Micrococcales</taxon>
        <taxon>Micrococcaceae</taxon>
        <taxon>Arthrobacter</taxon>
    </lineage>
</organism>
<keyword evidence="2" id="KW-0238">DNA-binding</keyword>
<dbReference type="NCBIfam" id="NF033788">
    <property type="entry name" value="HTH_metalloreg"/>
    <property type="match status" value="1"/>
</dbReference>
<reference evidence="5 6" key="1">
    <citation type="submission" date="2020-08" db="EMBL/GenBank/DDBJ databases">
        <title>A Genomic Blueprint of the Chicken Gut Microbiome.</title>
        <authorList>
            <person name="Gilroy R."/>
            <person name="Ravi A."/>
            <person name="Getino M."/>
            <person name="Pursley I."/>
            <person name="Horton D.L."/>
            <person name="Alikhan N.-F."/>
            <person name="Baker D."/>
            <person name="Gharbi K."/>
            <person name="Hall N."/>
            <person name="Watson M."/>
            <person name="Adriaenssens E.M."/>
            <person name="Foster-Nyarko E."/>
            <person name="Jarju S."/>
            <person name="Secka A."/>
            <person name="Antonio M."/>
            <person name="Oren A."/>
            <person name="Chaudhuri R."/>
            <person name="La Ragione R.M."/>
            <person name="Hildebrand F."/>
            <person name="Pallen M.J."/>
        </authorList>
    </citation>
    <scope>NUCLEOTIDE SEQUENCE [LARGE SCALE GENOMIC DNA]</scope>
    <source>
        <strain evidence="5 6">Sa2CUA1</strain>
    </source>
</reference>
<dbReference type="InterPro" id="IPR001845">
    <property type="entry name" value="HTH_ArsR_DNA-bd_dom"/>
</dbReference>
<evidence type="ECO:0000256" key="3">
    <source>
        <dbReference type="ARBA" id="ARBA00023163"/>
    </source>
</evidence>
<protein>
    <submittedName>
        <fullName evidence="5">Winged helix-turn-helix transcriptional regulator</fullName>
    </submittedName>
</protein>
<keyword evidence="6" id="KW-1185">Reference proteome</keyword>
<feature type="domain" description="HTH arsR-type" evidence="4">
    <location>
        <begin position="22"/>
        <end position="114"/>
    </location>
</feature>
<dbReference type="Pfam" id="PF01022">
    <property type="entry name" value="HTH_5"/>
    <property type="match status" value="1"/>
</dbReference>
<dbReference type="CDD" id="cd00090">
    <property type="entry name" value="HTH_ARSR"/>
    <property type="match status" value="1"/>
</dbReference>